<feature type="domain" description="CARDB" evidence="2">
    <location>
        <begin position="290"/>
        <end position="362"/>
    </location>
</feature>
<proteinExistence type="predicted"/>
<dbReference type="InterPro" id="IPR026444">
    <property type="entry name" value="Secre_tail"/>
</dbReference>
<dbReference type="EMBL" id="JAFLQZ010000003">
    <property type="protein sequence ID" value="MBO0357759.1"/>
    <property type="molecule type" value="Genomic_DNA"/>
</dbReference>
<evidence type="ECO:0000313" key="4">
    <source>
        <dbReference type="EMBL" id="MBO0357759.1"/>
    </source>
</evidence>
<feature type="signal peptide" evidence="1">
    <location>
        <begin position="1"/>
        <end position="33"/>
    </location>
</feature>
<dbReference type="InterPro" id="IPR011635">
    <property type="entry name" value="CARDB"/>
</dbReference>
<accession>A0A939J8H5</accession>
<dbReference type="InterPro" id="IPR013783">
    <property type="entry name" value="Ig-like_fold"/>
</dbReference>
<evidence type="ECO:0000259" key="3">
    <source>
        <dbReference type="Pfam" id="PF18962"/>
    </source>
</evidence>
<protein>
    <submittedName>
        <fullName evidence="4">T9SS type A sorting domain-containing protein</fullName>
    </submittedName>
</protein>
<dbReference type="RefSeq" id="WP_206983284.1">
    <property type="nucleotide sequence ID" value="NZ_JAFLQZ010000003.1"/>
</dbReference>
<comment type="caution">
    <text evidence="4">The sequence shown here is derived from an EMBL/GenBank/DDBJ whole genome shotgun (WGS) entry which is preliminary data.</text>
</comment>
<reference evidence="4" key="1">
    <citation type="submission" date="2021-03" db="EMBL/GenBank/DDBJ databases">
        <authorList>
            <person name="Kim M.K."/>
        </authorList>
    </citation>
    <scope>NUCLEOTIDE SEQUENCE</scope>
    <source>
        <strain evidence="4">BT186</strain>
    </source>
</reference>
<feature type="domain" description="CARDB" evidence="2">
    <location>
        <begin position="550"/>
        <end position="633"/>
    </location>
</feature>
<dbReference type="Pfam" id="PF07705">
    <property type="entry name" value="CARDB"/>
    <property type="match status" value="2"/>
</dbReference>
<evidence type="ECO:0000313" key="5">
    <source>
        <dbReference type="Proteomes" id="UP000664144"/>
    </source>
</evidence>
<feature type="domain" description="Secretion system C-terminal sorting" evidence="3">
    <location>
        <begin position="824"/>
        <end position="896"/>
    </location>
</feature>
<dbReference type="Gene3D" id="2.60.40.10">
    <property type="entry name" value="Immunoglobulins"/>
    <property type="match status" value="2"/>
</dbReference>
<dbReference type="AlphaFoldDB" id="A0A939J8H5"/>
<dbReference type="Pfam" id="PF18962">
    <property type="entry name" value="Por_Secre_tail"/>
    <property type="match status" value="1"/>
</dbReference>
<feature type="chain" id="PRO_5037888589" evidence="1">
    <location>
        <begin position="34"/>
        <end position="900"/>
    </location>
</feature>
<dbReference type="Proteomes" id="UP000664144">
    <property type="component" value="Unassembled WGS sequence"/>
</dbReference>
<keyword evidence="5" id="KW-1185">Reference proteome</keyword>
<evidence type="ECO:0000256" key="1">
    <source>
        <dbReference type="SAM" id="SignalP"/>
    </source>
</evidence>
<sequence length="900" mass="92082">MRNKYMLVAPSTRFWHKMALAGLLAAGTTAAQAQFYLAPNVTNAAGTYSDLGTTGTAIATANTDDANSAATPIGFTFTYNGTAFTDFVLNTNGFLKLGTTAPTGPAFTDGPQSLLNGPITSADANLLLPFNQDLFAGTAGGTEYRVATTGTAPNRVTTIQWKNVSDKTRGTFGVQFANISFQVKLYETSNQIEFVYGPGTAGPAAGDAAKFVTVGIKGTNAAQSVLGVKASATPWSGTTFISGNYTGNAHNIRTTALPDAGRTYSFTLPVANDAAVQLIYAYGKLVVPAGQPTTLQALVRNAGTAAISNVSVTLAVTGANTVTAPAQTIASLAPGATSVVSFPGVALPNAGSNTLTVTVPTDGNNGNNTQTLVMTTDPTTSSYIYPGVPAASSYGFTPTATAFTAAFGAKFTLNTARLGTGVNAFIGSDANLVGKTVFGVMADFNTGAILGRSPDYVLTAADLNTLKSFTLSSNVSLPAGDFLVGLAQVVPANSTQAFPMAYQAENPAREEAFYQFSVSTPGTPADNTANNARYMLEAVTAALPANDAAVQIIYSLGKSPVNTAQAVQAVVRNSGSTALTNVAVALNVTGANTYATAQVVPSLAVGASATVSFPAFTPTAVGNNTLTVTIPADAVASNNTQTYTQAVTPSTFSYANTATPTSSVGFQPTITGAFIAKFTTPNARTIGGVGAVLADLDATGRTVYAVMVNATGGLVARSADYVIQAADINQLKSFTFSTPVAVAAGNFYVGLVQTTDPTGNGYFPMGTIAESPTRTGTFYTAVPFTALGGTLVDAASSNLGIFMLEAQNAIVQGTSAALNRAVSMYPNPSTGVVKLDVRGANAKGNLHVQVINLLGQTVYSAKLQDNFTNEVNLSGLAGGIYTLKVQTGSEFTSRQLVLTK</sequence>
<keyword evidence="1" id="KW-0732">Signal</keyword>
<dbReference type="NCBIfam" id="TIGR04183">
    <property type="entry name" value="Por_Secre_tail"/>
    <property type="match status" value="1"/>
</dbReference>
<name>A0A939J8H5_9BACT</name>
<organism evidence="4 5">
    <name type="scientific">Hymenobacter telluris</name>
    <dbReference type="NCBI Taxonomy" id="2816474"/>
    <lineage>
        <taxon>Bacteria</taxon>
        <taxon>Pseudomonadati</taxon>
        <taxon>Bacteroidota</taxon>
        <taxon>Cytophagia</taxon>
        <taxon>Cytophagales</taxon>
        <taxon>Hymenobacteraceae</taxon>
        <taxon>Hymenobacter</taxon>
    </lineage>
</organism>
<gene>
    <name evidence="4" type="ORF">J0X19_07360</name>
</gene>
<evidence type="ECO:0000259" key="2">
    <source>
        <dbReference type="Pfam" id="PF07705"/>
    </source>
</evidence>